<dbReference type="KEGG" id="ssyi:EKG83_40130"/>
<evidence type="ECO:0000256" key="2">
    <source>
        <dbReference type="ARBA" id="ARBA00023315"/>
    </source>
</evidence>
<proteinExistence type="predicted"/>
<dbReference type="InterPro" id="IPR000182">
    <property type="entry name" value="GNAT_dom"/>
</dbReference>
<gene>
    <name evidence="4" type="ORF">EKG83_40130</name>
</gene>
<accession>A0A5Q0H9A4</accession>
<dbReference type="CDD" id="cd04301">
    <property type="entry name" value="NAT_SF"/>
    <property type="match status" value="1"/>
</dbReference>
<dbReference type="SUPFAM" id="SSF55729">
    <property type="entry name" value="Acyl-CoA N-acyltransferases (Nat)"/>
    <property type="match status" value="1"/>
</dbReference>
<dbReference type="PROSITE" id="PS51186">
    <property type="entry name" value="GNAT"/>
    <property type="match status" value="1"/>
</dbReference>
<keyword evidence="2" id="KW-0012">Acyltransferase</keyword>
<dbReference type="InterPro" id="IPR016181">
    <property type="entry name" value="Acyl_CoA_acyltransferase"/>
</dbReference>
<evidence type="ECO:0000313" key="4">
    <source>
        <dbReference type="EMBL" id="QFZ22817.1"/>
    </source>
</evidence>
<dbReference type="OrthoDB" id="70840at2"/>
<dbReference type="Proteomes" id="UP000325787">
    <property type="component" value="Chromosome"/>
</dbReference>
<dbReference type="AlphaFoldDB" id="A0A5Q0H9A4"/>
<organism evidence="4 5">
    <name type="scientific">Saccharothrix syringae</name>
    <name type="common">Nocardiopsis syringae</name>
    <dbReference type="NCBI Taxonomy" id="103733"/>
    <lineage>
        <taxon>Bacteria</taxon>
        <taxon>Bacillati</taxon>
        <taxon>Actinomycetota</taxon>
        <taxon>Actinomycetes</taxon>
        <taxon>Pseudonocardiales</taxon>
        <taxon>Pseudonocardiaceae</taxon>
        <taxon>Saccharothrix</taxon>
    </lineage>
</organism>
<keyword evidence="1 4" id="KW-0808">Transferase</keyword>
<protein>
    <submittedName>
        <fullName evidence="4">GNAT family N-acetyltransferase</fullName>
    </submittedName>
</protein>
<sequence length="158" mass="17509">MELCTLAYDHPDSAKLIAELQQVYVTRYGDGDITPVDPAQFAAPRGHFLVGYVDDVPVACGGWRAHDEAQHSLRPGDAEIKRMYVADALRGRGLARRLLAALEDEARAQGRKRMVLETGTRQPEAISLYTSSGYTRIDNFGVYRDHPDSLCFAKDLGI</sequence>
<dbReference type="RefSeq" id="WP_033431504.1">
    <property type="nucleotide sequence ID" value="NZ_CP034550.1"/>
</dbReference>
<dbReference type="PANTHER" id="PTHR43877">
    <property type="entry name" value="AMINOALKYLPHOSPHONATE N-ACETYLTRANSFERASE-RELATED-RELATED"/>
    <property type="match status" value="1"/>
</dbReference>
<evidence type="ECO:0000313" key="5">
    <source>
        <dbReference type="Proteomes" id="UP000325787"/>
    </source>
</evidence>
<name>A0A5Q0H9A4_SACSY</name>
<dbReference type="EMBL" id="CP034550">
    <property type="protein sequence ID" value="QFZ22817.1"/>
    <property type="molecule type" value="Genomic_DNA"/>
</dbReference>
<evidence type="ECO:0000256" key="1">
    <source>
        <dbReference type="ARBA" id="ARBA00022679"/>
    </source>
</evidence>
<evidence type="ECO:0000259" key="3">
    <source>
        <dbReference type="PROSITE" id="PS51186"/>
    </source>
</evidence>
<keyword evidence="5" id="KW-1185">Reference proteome</keyword>
<dbReference type="Pfam" id="PF00583">
    <property type="entry name" value="Acetyltransf_1"/>
    <property type="match status" value="1"/>
</dbReference>
<dbReference type="InterPro" id="IPR050832">
    <property type="entry name" value="Bact_Acetyltransf"/>
</dbReference>
<dbReference type="PANTHER" id="PTHR43877:SF2">
    <property type="entry name" value="AMINOALKYLPHOSPHONATE N-ACETYLTRANSFERASE-RELATED"/>
    <property type="match status" value="1"/>
</dbReference>
<feature type="domain" description="N-acetyltransferase" evidence="3">
    <location>
        <begin position="1"/>
        <end position="157"/>
    </location>
</feature>
<reference evidence="5" key="1">
    <citation type="journal article" date="2021" name="Curr. Microbiol.">
        <title>Complete genome of nocamycin-producing strain Saccharothrix syringae NRRL B-16468 reveals the biosynthetic potential for secondary metabolites.</title>
        <authorList>
            <person name="Mo X."/>
            <person name="Yang S."/>
        </authorList>
    </citation>
    <scope>NUCLEOTIDE SEQUENCE [LARGE SCALE GENOMIC DNA]</scope>
    <source>
        <strain evidence="5">ATCC 51364 / DSM 43886 / JCM 6844 / KCTC 9398 / NBRC 14523 / NRRL B-16468 / INA 2240</strain>
    </source>
</reference>
<dbReference type="Gene3D" id="3.40.630.30">
    <property type="match status" value="1"/>
</dbReference>
<dbReference type="GO" id="GO:0016747">
    <property type="term" value="F:acyltransferase activity, transferring groups other than amino-acyl groups"/>
    <property type="evidence" value="ECO:0007669"/>
    <property type="project" value="InterPro"/>
</dbReference>